<organism evidence="5 6">
    <name type="scientific">Maribacter algarum</name>
    <name type="common">ex Zhang et al. 2020</name>
    <dbReference type="NCBI Taxonomy" id="2578118"/>
    <lineage>
        <taxon>Bacteria</taxon>
        <taxon>Pseudomonadati</taxon>
        <taxon>Bacteroidota</taxon>
        <taxon>Flavobacteriia</taxon>
        <taxon>Flavobacteriales</taxon>
        <taxon>Flavobacteriaceae</taxon>
        <taxon>Maribacter</taxon>
    </lineage>
</organism>
<dbReference type="InterPro" id="IPR012938">
    <property type="entry name" value="Glc/Sorbosone_DH"/>
</dbReference>
<dbReference type="InterPro" id="IPR011042">
    <property type="entry name" value="6-blade_b-propeller_TolB-like"/>
</dbReference>
<dbReference type="InterPro" id="IPR000772">
    <property type="entry name" value="Ricin_B_lectin"/>
</dbReference>
<dbReference type="RefSeq" id="WP_138658770.1">
    <property type="nucleotide sequence ID" value="NZ_VATY01000003.1"/>
</dbReference>
<protein>
    <submittedName>
        <fullName evidence="5">T9SS type A sorting domain-containing protein</fullName>
    </submittedName>
</protein>
<dbReference type="InterPro" id="IPR011041">
    <property type="entry name" value="Quinoprot_gluc/sorb_DH_b-prop"/>
</dbReference>
<dbReference type="InterPro" id="IPR008964">
    <property type="entry name" value="Invasin/intimin_cell_adhesion"/>
</dbReference>
<dbReference type="PANTHER" id="PTHR19328:SF13">
    <property type="entry name" value="HIPL1 PROTEIN"/>
    <property type="match status" value="1"/>
</dbReference>
<feature type="domain" description="PA14" evidence="4">
    <location>
        <begin position="1213"/>
        <end position="1374"/>
    </location>
</feature>
<keyword evidence="1" id="KW-0732">Signal</keyword>
<dbReference type="Proteomes" id="UP000310314">
    <property type="component" value="Unassembled WGS sequence"/>
</dbReference>
<dbReference type="SMART" id="SM00635">
    <property type="entry name" value="BID_2"/>
    <property type="match status" value="5"/>
</dbReference>
<dbReference type="Gene3D" id="2.120.10.30">
    <property type="entry name" value="TolB, C-terminal domain"/>
    <property type="match status" value="1"/>
</dbReference>
<dbReference type="PROSITE" id="PS51820">
    <property type="entry name" value="PA14"/>
    <property type="match status" value="3"/>
</dbReference>
<dbReference type="SUPFAM" id="SSF50370">
    <property type="entry name" value="Ricin B-like lectins"/>
    <property type="match status" value="1"/>
</dbReference>
<dbReference type="SUPFAM" id="SSF50952">
    <property type="entry name" value="Soluble quinoprotein glucose dehydrogenase"/>
    <property type="match status" value="1"/>
</dbReference>
<dbReference type="Pfam" id="PF02368">
    <property type="entry name" value="Big_2"/>
    <property type="match status" value="5"/>
</dbReference>
<evidence type="ECO:0000256" key="1">
    <source>
        <dbReference type="ARBA" id="ARBA00022729"/>
    </source>
</evidence>
<dbReference type="CDD" id="cd00161">
    <property type="entry name" value="beta-trefoil_Ricin-like"/>
    <property type="match status" value="1"/>
</dbReference>
<evidence type="ECO:0000256" key="3">
    <source>
        <dbReference type="SAM" id="Phobius"/>
    </source>
</evidence>
<keyword evidence="3" id="KW-0472">Membrane</keyword>
<dbReference type="Pfam" id="PF14200">
    <property type="entry name" value="RicinB_lectin_2"/>
    <property type="match status" value="1"/>
</dbReference>
<comment type="caution">
    <text evidence="5">The sequence shown here is derived from an EMBL/GenBank/DDBJ whole genome shotgun (WGS) entry which is preliminary data.</text>
</comment>
<dbReference type="OrthoDB" id="338827at2"/>
<proteinExistence type="predicted"/>
<dbReference type="PANTHER" id="PTHR19328">
    <property type="entry name" value="HEDGEHOG-INTERACTING PROTEIN"/>
    <property type="match status" value="1"/>
</dbReference>
<feature type="region of interest" description="Disordered" evidence="2">
    <location>
        <begin position="346"/>
        <end position="370"/>
    </location>
</feature>
<evidence type="ECO:0000313" key="6">
    <source>
        <dbReference type="Proteomes" id="UP000310314"/>
    </source>
</evidence>
<evidence type="ECO:0000259" key="4">
    <source>
        <dbReference type="PROSITE" id="PS51820"/>
    </source>
</evidence>
<dbReference type="Gene3D" id="2.60.120.1560">
    <property type="match status" value="3"/>
</dbReference>
<dbReference type="Pfam" id="PF07995">
    <property type="entry name" value="GSDH"/>
    <property type="match status" value="2"/>
</dbReference>
<keyword evidence="6" id="KW-1185">Reference proteome</keyword>
<dbReference type="InterPro" id="IPR003343">
    <property type="entry name" value="Big_2"/>
</dbReference>
<accession>A0A5S3PN52</accession>
<dbReference type="NCBIfam" id="TIGR04183">
    <property type="entry name" value="Por_Secre_tail"/>
    <property type="match status" value="1"/>
</dbReference>
<keyword evidence="3" id="KW-0812">Transmembrane</keyword>
<dbReference type="Pfam" id="PF07691">
    <property type="entry name" value="PA14"/>
    <property type="match status" value="2"/>
</dbReference>
<dbReference type="Gene3D" id="2.60.40.1080">
    <property type="match status" value="5"/>
</dbReference>
<gene>
    <name evidence="5" type="ORF">FEE95_14735</name>
</gene>
<evidence type="ECO:0000256" key="2">
    <source>
        <dbReference type="SAM" id="MobiDB-lite"/>
    </source>
</evidence>
<sequence length="1995" mass="215547">MKTKQPQKKIRNYLLVFSSLILLSAVPYFAGPGIQNATPIGAYLNGVFPSQIPTITSSSTASYTVVNAFPNLTFIDPVDMVELPNSGEFLVLGLQGHIWKIDSDESTSNKELLLDISDNVVVNTDGGMLGLTLHPDYGQTSSENGEYIYVFYRYSPVVGTDGNGSQTNGYMRLSRFNLPLGSNIINPSSEQILINIYDRNDWHNGGDMFFGPEDGFLYLSLGDEGGANDNYGVTQQIDKWLFGGVLRIDVDRRGGTISHPIRKQPLNKGTPPSGWSNSYTQNYYIPNDNPWQDTNGGILEEFYAIGTRSPHRMTIDPPTGDIWIGDIGQHTREEVSLVRKGDNLQWPYGEGDRNGPKAQPTQLIGNDRPPIHAYDRSVGTCVIGGFVYRGSKFPELNGKYLFGDQTTQNVWTLTKTGENSGDINYLLNVPVSGVGSKDGISSFFGSSNEDIYILDLFGTGQDGAVIRKVVRSGPSVDPPQKLSDLNVFTDLQSLTPIDGLVPYDVNAPLWSDGAEKRRWIALTNDGNHNTPSEQIHFEKEENWSFPPGTVAIKQFDLPTDENDPSKVTKLETRFLVFTEDNDVYGVTYKWNDEQTDAFLIGIDEDISQDYSITKSDGSIVNQTWNFPNRSQCIQCHNSVAGYSLGLKTRQLNKSYTYPSSGITSNQLETWNHLNMFSEEIEKYTDLPVSANINSESSSNEMKVRSYIDANCAFCHRPNGVEGAFDGRSLTALYDQLLVNTSAISHASLPGYELVVPQDIQNSLLYLRDISTEADRMPPIGRNMVDEDYMEVLIGWIEGLDIDGPKTIEEGLYTLQARYSSNFMAVSNASNLDDASVVEISSNLEDHSNWYIEPVGNKKYRIRAKHSGLVLSLSDLRSDRGANVIQEPWNGDQHQLWYIEDVGDEYTNIVSVYNGLVLNVSTISNEEQKPLNLWTKDNTSQNQQWKISSPPIRVTGVTVSPLTISIVEGDTQQITMTITPDNATNSSITWSSSDDGIATVNVDGLVTAVAEGTATITVTTTDGGFTATSLITVDALPVAVTGVSVSPQSTTLLEGASQQLIAAVSPSNANDTSVIWSSSDNLIATVSMNGTVTGISTGAATITATTNDGNFTDTSIITVEATPVSVSGVSISNVPTNITIGLSEALTATVAPSNATNTSVDWSSNNTAIATVDISGLVTAIAEGTAIITVTSNDGGFTDSAAIDIVPDNSNLCNPSGTILMERYDGISGSAIANLINAPNYPDSPSLSSELTLFEIQSNQGDNYGVSLSGYLCPPETGVYYFWIAGNNHTELNLSTSEDSADKVRLAHNEDYALSREWNKFPTQKSQGVALTKGNKYYIEALMKEAAFGDNLAVGWRRPSEGDGASPTEVIPGNVMSPVVRSIIGVTGISSSPNLTLTAGETAPVSVTVSPSNATDTSVSWSSNNNAIATVDVNGLVTAMAEGTATITVITNDGGFTDTSVVNVVPDNPNSCTASGTVLMERYDGISGSAILNLINAPNYPDSPTMSSELTLFEIQSNQGDNYGVRVSGYLCPPETGTYYFWIAGNNHTELNLSTSDNPTSKVRIAHNEDYALNREWNKFPTQKSQGIVLTKGNNYYIEALMKEAAFGDNLSVGWRKPSDGNGASPIGIVPGNVLSPAVQEIIAVSGVSLQPSSLTLAQGETGMLTPTIAPLNSSNRDINWSSNDDSVATVDSNGLVTALAEGTATITITTEDGGFTDTSVIDVVLDNPNSCTASGTILMERYDDITGSAISNLVNAPNYPDSPSISAELPFFETPRNMGDNYGVRVSGYLCPPETGIYYFWIAGNNHTELNLSTSDDPANKVRLAHNEDYALNREWNKFPSQKSQGVLLTKGNDYYIEALMKEAAFGDNLAVGWRKPSDGNGASPTDVIPGSVISPVINSSQSLMVDISDLSFNDHSSFTISPNPASTEIQIIINDLEGEDSEIEYLVYSITGSKIMHLKGGWNQTIDVSRLAKGAYQIIVRSGPWSESKKLIVR</sequence>
<dbReference type="InterPro" id="IPR035992">
    <property type="entry name" value="Ricin_B-like_lectins"/>
</dbReference>
<reference evidence="5 6" key="1">
    <citation type="submission" date="2019-05" db="EMBL/GenBank/DDBJ databases">
        <authorList>
            <person name="Zhang J.-Y."/>
            <person name="Feg X."/>
            <person name="Du Z.-J."/>
        </authorList>
    </citation>
    <scope>NUCLEOTIDE SEQUENCE [LARGE SCALE GENOMIC DNA]</scope>
    <source>
        <strain evidence="5 6">RZ26</strain>
    </source>
</reference>
<dbReference type="SUPFAM" id="SSF49373">
    <property type="entry name" value="Invasin/intimin cell-adhesion fragments"/>
    <property type="match status" value="5"/>
</dbReference>
<feature type="transmembrane region" description="Helical" evidence="3">
    <location>
        <begin position="12"/>
        <end position="30"/>
    </location>
</feature>
<dbReference type="SUPFAM" id="SSF56988">
    <property type="entry name" value="Anthrax protective antigen"/>
    <property type="match status" value="1"/>
</dbReference>
<dbReference type="PROSITE" id="PS50231">
    <property type="entry name" value="RICIN_B_LECTIN"/>
    <property type="match status" value="1"/>
</dbReference>
<name>A0A5S3PN52_9FLAO</name>
<evidence type="ECO:0000313" key="5">
    <source>
        <dbReference type="EMBL" id="TMM55902.1"/>
    </source>
</evidence>
<dbReference type="Pfam" id="PF18962">
    <property type="entry name" value="Por_Secre_tail"/>
    <property type="match status" value="1"/>
</dbReference>
<dbReference type="EMBL" id="VATY01000003">
    <property type="protein sequence ID" value="TMM55902.1"/>
    <property type="molecule type" value="Genomic_DNA"/>
</dbReference>
<dbReference type="Gene3D" id="2.80.10.50">
    <property type="match status" value="1"/>
</dbReference>
<dbReference type="InterPro" id="IPR037524">
    <property type="entry name" value="PA14/GLEYA"/>
</dbReference>
<feature type="domain" description="PA14" evidence="4">
    <location>
        <begin position="1472"/>
        <end position="1628"/>
    </location>
</feature>
<dbReference type="SMART" id="SM00758">
    <property type="entry name" value="PA14"/>
    <property type="match status" value="3"/>
</dbReference>
<keyword evidence="3" id="KW-1133">Transmembrane helix</keyword>
<dbReference type="InterPro" id="IPR011658">
    <property type="entry name" value="PA14_dom"/>
</dbReference>
<feature type="domain" description="PA14" evidence="4">
    <location>
        <begin position="1732"/>
        <end position="1888"/>
    </location>
</feature>
<dbReference type="InterPro" id="IPR026444">
    <property type="entry name" value="Secre_tail"/>
</dbReference>